<dbReference type="PANTHER" id="PTHR43257:SF2">
    <property type="entry name" value="PYRUVATE DEHYDROGENASE E1 COMPONENT SUBUNIT BETA"/>
    <property type="match status" value="1"/>
</dbReference>
<evidence type="ECO:0000256" key="1">
    <source>
        <dbReference type="ARBA" id="ARBA00001964"/>
    </source>
</evidence>
<dbReference type="SMART" id="SM00861">
    <property type="entry name" value="Transket_pyr"/>
    <property type="match status" value="1"/>
</dbReference>
<dbReference type="EMBL" id="MHQY01000013">
    <property type="protein sequence ID" value="OHA14176.1"/>
    <property type="molecule type" value="Genomic_DNA"/>
</dbReference>
<dbReference type="Proteomes" id="UP000177171">
    <property type="component" value="Unassembled WGS sequence"/>
</dbReference>
<evidence type="ECO:0000256" key="3">
    <source>
        <dbReference type="ARBA" id="ARBA00023052"/>
    </source>
</evidence>
<protein>
    <recommendedName>
        <fullName evidence="4">Transketolase-like pyrimidine-binding domain-containing protein</fullName>
    </recommendedName>
</protein>
<dbReference type="InterPro" id="IPR005475">
    <property type="entry name" value="Transketolase-like_Pyr-bd"/>
</dbReference>
<dbReference type="Pfam" id="PF02780">
    <property type="entry name" value="Transketolase_C"/>
    <property type="match status" value="1"/>
</dbReference>
<gene>
    <name evidence="5" type="ORF">A3G49_02965</name>
</gene>
<accession>A0A1G2LRB8</accession>
<feature type="non-terminal residue" evidence="5">
    <location>
        <position position="1"/>
    </location>
</feature>
<dbReference type="Gene3D" id="3.40.50.970">
    <property type="match status" value="1"/>
</dbReference>
<evidence type="ECO:0000256" key="2">
    <source>
        <dbReference type="ARBA" id="ARBA00023002"/>
    </source>
</evidence>
<dbReference type="SUPFAM" id="SSF52922">
    <property type="entry name" value="TK C-terminal domain-like"/>
    <property type="match status" value="1"/>
</dbReference>
<keyword evidence="2" id="KW-0560">Oxidoreductase</keyword>
<dbReference type="AlphaFoldDB" id="A0A1G2LRB8"/>
<name>A0A1G2LRB8_9BACT</name>
<dbReference type="SUPFAM" id="SSF52518">
    <property type="entry name" value="Thiamin diphosphate-binding fold (THDP-binding)"/>
    <property type="match status" value="1"/>
</dbReference>
<dbReference type="InterPro" id="IPR009014">
    <property type="entry name" value="Transketo_C/PFOR_II"/>
</dbReference>
<evidence type="ECO:0000313" key="6">
    <source>
        <dbReference type="Proteomes" id="UP000177171"/>
    </source>
</evidence>
<dbReference type="InterPro" id="IPR029061">
    <property type="entry name" value="THDP-binding"/>
</dbReference>
<keyword evidence="3" id="KW-0786">Thiamine pyrophosphate</keyword>
<dbReference type="GO" id="GO:0016491">
    <property type="term" value="F:oxidoreductase activity"/>
    <property type="evidence" value="ECO:0007669"/>
    <property type="project" value="UniProtKB-KW"/>
</dbReference>
<organism evidence="5 6">
    <name type="scientific">Candidatus Sungbacteria bacterium RIFCSPLOWO2_12_FULL_41_11</name>
    <dbReference type="NCBI Taxonomy" id="1802286"/>
    <lineage>
        <taxon>Bacteria</taxon>
        <taxon>Candidatus Sungiibacteriota</taxon>
    </lineage>
</organism>
<reference evidence="5 6" key="1">
    <citation type="journal article" date="2016" name="Nat. Commun.">
        <title>Thousands of microbial genomes shed light on interconnected biogeochemical processes in an aquifer system.</title>
        <authorList>
            <person name="Anantharaman K."/>
            <person name="Brown C.T."/>
            <person name="Hug L.A."/>
            <person name="Sharon I."/>
            <person name="Castelle C.J."/>
            <person name="Probst A.J."/>
            <person name="Thomas B.C."/>
            <person name="Singh A."/>
            <person name="Wilkins M.J."/>
            <person name="Karaoz U."/>
            <person name="Brodie E.L."/>
            <person name="Williams K.H."/>
            <person name="Hubbard S.S."/>
            <person name="Banfield J.F."/>
        </authorList>
    </citation>
    <scope>NUCLEOTIDE SEQUENCE [LARGE SCALE GENOMIC DNA]</scope>
</reference>
<dbReference type="Pfam" id="PF02779">
    <property type="entry name" value="Transket_pyr"/>
    <property type="match status" value="1"/>
</dbReference>
<dbReference type="PANTHER" id="PTHR43257">
    <property type="entry name" value="PYRUVATE DEHYDROGENASE E1 COMPONENT BETA SUBUNIT"/>
    <property type="match status" value="1"/>
</dbReference>
<proteinExistence type="predicted"/>
<comment type="cofactor">
    <cofactor evidence="1">
        <name>thiamine diphosphate</name>
        <dbReference type="ChEBI" id="CHEBI:58937"/>
    </cofactor>
</comment>
<dbReference type="InterPro" id="IPR033248">
    <property type="entry name" value="Transketolase_C"/>
</dbReference>
<evidence type="ECO:0000259" key="4">
    <source>
        <dbReference type="SMART" id="SM00861"/>
    </source>
</evidence>
<evidence type="ECO:0000313" key="5">
    <source>
        <dbReference type="EMBL" id="OHA14176.1"/>
    </source>
</evidence>
<feature type="domain" description="Transketolase-like pyrimidine-binding" evidence="4">
    <location>
        <begin position="97"/>
        <end position="293"/>
    </location>
</feature>
<comment type="caution">
    <text evidence="5">The sequence shown here is derived from an EMBL/GenBank/DDBJ whole genome shotgun (WGS) entry which is preliminary data.</text>
</comment>
<dbReference type="Gene3D" id="3.40.50.920">
    <property type="match status" value="1"/>
</dbReference>
<sequence length="464" mass="52201">KKRRYLEDPLVRMKIFLMSERAKRLGIEWNKEKDDMRAREIELLVIGVAKKTYAALKEINGAGAIEKSVELNEKSFVDEKYRDFSTVSFPPETIADSTPRDAINFAHYDILTHDPRVVVMGEDVGAAGSVNLAVSLPEEFIKKHLPKYESEILVQHLPQQAIFGKNRIIDTPLDEWGIMGHAIGWAMAGFRPIVEIQYSGFVYGCGDHVFVELPRMRQRSGGLVKMPVVVRLPYGGGSYIESHREFEAPAFMNLPGFVIVCPSTVQDFYDMLWAAVASDKPVLFFEDKNLYRGEVKFKYVIDGKEAEIRKNIVRSDLARRPAAKPIEDFGIRIAREGRDVTITAYGRLVYSCLEAADMLEKEGISAEVLDIRVFAPLDKETLISSVAKTGGLVIVQEEPVFAGTGAEIAATVYENQKSFERLSVPLVRVGPPRCYNPPPPDWHHYEPQPDRIANAVKEIVKNKS</sequence>